<reference evidence="3 4" key="1">
    <citation type="journal article" date="2020" name="G3 (Bethesda)">
        <title>CeMbio - The Caenorhabditis elegans Microbiome Resource.</title>
        <authorList>
            <person name="Dirksen P."/>
            <person name="Assie A."/>
            <person name="Zimmermann J."/>
            <person name="Zhang F."/>
            <person name="Tietje A.M."/>
            <person name="Marsh S.A."/>
            <person name="Felix M.A."/>
            <person name="Shapira M."/>
            <person name="Kaleta C."/>
            <person name="Schulenburg H."/>
            <person name="Samuel B."/>
        </authorList>
    </citation>
    <scope>NUCLEOTIDE SEQUENCE [LARGE SCALE GENOMIC DNA]</scope>
    <source>
        <strain evidence="3 4">BIGb0172</strain>
    </source>
</reference>
<proteinExistence type="predicted"/>
<dbReference type="AlphaFoldDB" id="A0A7G5EDA2"/>
<feature type="chain" id="PRO_5028863381" evidence="2">
    <location>
        <begin position="24"/>
        <end position="108"/>
    </location>
</feature>
<dbReference type="KEGG" id="cpis:HS961_03535"/>
<evidence type="ECO:0000256" key="1">
    <source>
        <dbReference type="SAM" id="MobiDB-lite"/>
    </source>
</evidence>
<organism evidence="3 4">
    <name type="scientific">Comamonas piscis</name>
    <dbReference type="NCBI Taxonomy" id="1562974"/>
    <lineage>
        <taxon>Bacteria</taxon>
        <taxon>Pseudomonadati</taxon>
        <taxon>Pseudomonadota</taxon>
        <taxon>Betaproteobacteria</taxon>
        <taxon>Burkholderiales</taxon>
        <taxon>Comamonadaceae</taxon>
        <taxon>Comamonas</taxon>
    </lineage>
</organism>
<dbReference type="Proteomes" id="UP000515240">
    <property type="component" value="Chromosome"/>
</dbReference>
<dbReference type="InterPro" id="IPR025421">
    <property type="entry name" value="DUF4148"/>
</dbReference>
<evidence type="ECO:0000256" key="2">
    <source>
        <dbReference type="SAM" id="SignalP"/>
    </source>
</evidence>
<dbReference type="EMBL" id="CP058554">
    <property type="protein sequence ID" value="QMV71977.1"/>
    <property type="molecule type" value="Genomic_DNA"/>
</dbReference>
<protein>
    <submittedName>
        <fullName evidence="3">DUF4148 domain-containing protein</fullName>
    </submittedName>
</protein>
<keyword evidence="2" id="KW-0732">Signal</keyword>
<dbReference type="Pfam" id="PF13663">
    <property type="entry name" value="DUF4148"/>
    <property type="match status" value="1"/>
</dbReference>
<gene>
    <name evidence="3" type="ORF">HS961_03535</name>
</gene>
<accession>A0A7G5EDA2</accession>
<feature type="compositionally biased region" description="Polar residues" evidence="1">
    <location>
        <begin position="81"/>
        <end position="91"/>
    </location>
</feature>
<sequence>MFARNMSALMMAAGLVFAGAASAATTAPVGNGSDYPAYPAAHSTLTRAEVQSQVSEAQRNGSMAVIGDRINTFGAESRTSSLSRAQVQQQAHEALEAGTLPEGESFGE</sequence>
<dbReference type="RefSeq" id="WP_182326403.1">
    <property type="nucleotide sequence ID" value="NZ_CP058554.1"/>
</dbReference>
<name>A0A7G5EDA2_9BURK</name>
<evidence type="ECO:0000313" key="4">
    <source>
        <dbReference type="Proteomes" id="UP000515240"/>
    </source>
</evidence>
<keyword evidence="4" id="KW-1185">Reference proteome</keyword>
<feature type="region of interest" description="Disordered" evidence="1">
    <location>
        <begin position="81"/>
        <end position="108"/>
    </location>
</feature>
<feature type="signal peptide" evidence="2">
    <location>
        <begin position="1"/>
        <end position="23"/>
    </location>
</feature>
<evidence type="ECO:0000313" key="3">
    <source>
        <dbReference type="EMBL" id="QMV71977.1"/>
    </source>
</evidence>